<dbReference type="Proteomes" id="UP000705823">
    <property type="component" value="Unassembled WGS sequence"/>
</dbReference>
<dbReference type="EMBL" id="RKLU01000013">
    <property type="protein sequence ID" value="TQQ78525.1"/>
    <property type="molecule type" value="Genomic_DNA"/>
</dbReference>
<gene>
    <name evidence="2" type="ORF">EGH24_14340</name>
</gene>
<feature type="domain" description="DUF8158" evidence="1">
    <location>
        <begin position="1"/>
        <end position="108"/>
    </location>
</feature>
<keyword evidence="3" id="KW-1185">Reference proteome</keyword>
<dbReference type="RefSeq" id="WP_142980798.1">
    <property type="nucleotide sequence ID" value="NZ_RKLU01000013.1"/>
</dbReference>
<dbReference type="Pfam" id="PF26488">
    <property type="entry name" value="DUF8158"/>
    <property type="match status" value="1"/>
</dbReference>
<dbReference type="AlphaFoldDB" id="A0A8J8PAI3"/>
<name>A0A8J8PAI3_9EURY</name>
<reference evidence="2" key="1">
    <citation type="submission" date="2019-02" db="EMBL/GenBank/DDBJ databases">
        <title>Halonotius sp. a new haloarchaeum isolated from saline soil.</title>
        <authorList>
            <person name="Duran-Viseras A."/>
            <person name="Sanchez-Porro C."/>
            <person name="Ventosa A."/>
        </authorList>
    </citation>
    <scope>NUCLEOTIDE SEQUENCE</scope>
    <source>
        <strain evidence="2">F15B</strain>
    </source>
</reference>
<evidence type="ECO:0000259" key="1">
    <source>
        <dbReference type="Pfam" id="PF26488"/>
    </source>
</evidence>
<dbReference type="InterPro" id="IPR058471">
    <property type="entry name" value="DUF8158"/>
</dbReference>
<sequence>MSDNDALYDVCERTKNPEHASVDDVVELILERAQHPRTEHRNAHLDEMMATVVDRYGTRPVRTVIHRILVDHYPFRTATHDLEMRNVDGVRIGTAAGQFLTELNAKHDD</sequence>
<accession>A0A8J8PAI3</accession>
<dbReference type="OrthoDB" id="191541at2157"/>
<proteinExistence type="predicted"/>
<organism evidence="2 3">
    <name type="scientific">Halonotius terrestris</name>
    <dbReference type="NCBI Taxonomy" id="2487750"/>
    <lineage>
        <taxon>Archaea</taxon>
        <taxon>Methanobacteriati</taxon>
        <taxon>Methanobacteriota</taxon>
        <taxon>Stenosarchaea group</taxon>
        <taxon>Halobacteria</taxon>
        <taxon>Halobacteriales</taxon>
        <taxon>Haloferacaceae</taxon>
        <taxon>Halonotius</taxon>
    </lineage>
</organism>
<evidence type="ECO:0000313" key="3">
    <source>
        <dbReference type="Proteomes" id="UP000705823"/>
    </source>
</evidence>
<evidence type="ECO:0000313" key="2">
    <source>
        <dbReference type="EMBL" id="TQQ78525.1"/>
    </source>
</evidence>
<comment type="caution">
    <text evidence="2">The sequence shown here is derived from an EMBL/GenBank/DDBJ whole genome shotgun (WGS) entry which is preliminary data.</text>
</comment>
<protein>
    <recommendedName>
        <fullName evidence="1">DUF8158 domain-containing protein</fullName>
    </recommendedName>
</protein>